<evidence type="ECO:0000313" key="4">
    <source>
        <dbReference type="EMBL" id="AFP42718.1"/>
    </source>
</evidence>
<protein>
    <recommendedName>
        <fullName evidence="3">Thioesterase domain-containing protein</fullName>
    </recommendedName>
</protein>
<keyword evidence="1" id="KW-0378">Hydrolase</keyword>
<dbReference type="Pfam" id="PF03061">
    <property type="entry name" value="4HBT"/>
    <property type="match status" value="1"/>
</dbReference>
<evidence type="ECO:0000256" key="2">
    <source>
        <dbReference type="SAM" id="MobiDB-lite"/>
    </source>
</evidence>
<dbReference type="InterPro" id="IPR006683">
    <property type="entry name" value="Thioestr_dom"/>
</dbReference>
<dbReference type="CDD" id="cd03443">
    <property type="entry name" value="PaaI_thioesterase"/>
    <property type="match status" value="1"/>
</dbReference>
<gene>
    <name evidence="4" type="ordered locus">MSMEI_6292</name>
</gene>
<dbReference type="SUPFAM" id="SSF54637">
    <property type="entry name" value="Thioesterase/thiol ester dehydrase-isomerase"/>
    <property type="match status" value="2"/>
</dbReference>
<dbReference type="PATRIC" id="fig|246196.56.peg.6418"/>
<accession>I7FUX3</accession>
<reference evidence="4 5" key="1">
    <citation type="journal article" date="2007" name="Genome Biol.">
        <title>Interrupted coding sequences in Mycobacterium smegmatis: authentic mutations or sequencing errors?</title>
        <authorList>
            <person name="Deshayes C."/>
            <person name="Perrodou E."/>
            <person name="Gallien S."/>
            <person name="Euphrasie D."/>
            <person name="Schaeffer C."/>
            <person name="Van-Dorsselaer A."/>
            <person name="Poch O."/>
            <person name="Lecompte O."/>
            <person name="Reyrat J.M."/>
        </authorList>
    </citation>
    <scope>NUCLEOTIDE SEQUENCE [LARGE SCALE GENOMIC DNA]</scope>
    <source>
        <strain evidence="5">ATCC 700084 / mc(2)155</strain>
    </source>
</reference>
<feature type="region of interest" description="Disordered" evidence="2">
    <location>
        <begin position="16"/>
        <end position="68"/>
    </location>
</feature>
<dbReference type="Proteomes" id="UP000006158">
    <property type="component" value="Chromosome"/>
</dbReference>
<dbReference type="EMBL" id="CP001663">
    <property type="protein sequence ID" value="AFP42718.1"/>
    <property type="molecule type" value="Genomic_DNA"/>
</dbReference>
<sequence>MRESLVRFLEFAAAPQKHALDHQNRPPVGPPSCASHHHPPPEPRNALQPRCAAPDSASHQVTPQPARPCARPIYTHLGYIRPAHTGTVRRMRFPLTTPLGRMGVESLDETPGHCVASIPAGGLTNPLTGAPTLATLAMLVDHTGGLVNHLRRPPGTWTVSSELAIEFAPEADELIASAPQTPVIATGTEFGPTIWAPLAMCELTHDGRPVATATVRSVYVAAPDHIVEWPADAGEGDLLPTLAERLAVEVAESGGATKTLRQLSNKVLNNSLGVVHGGISASALELVGSAAVNDSDGPALRTASLRVNYLRQFFGGAHARYEGAAVRVGRTMAVADAQAVGDDGKTALLARVTAYR</sequence>
<dbReference type="GO" id="GO:0016289">
    <property type="term" value="F:acyl-CoA hydrolase activity"/>
    <property type="evidence" value="ECO:0007669"/>
    <property type="project" value="UniProtKB-ARBA"/>
</dbReference>
<evidence type="ECO:0000313" key="5">
    <source>
        <dbReference type="Proteomes" id="UP000006158"/>
    </source>
</evidence>
<feature type="domain" description="Thioesterase" evidence="3">
    <location>
        <begin position="273"/>
        <end position="346"/>
    </location>
</feature>
<organism evidence="4 5">
    <name type="scientific">Mycolicibacterium smegmatis (strain ATCC 700084 / mc(2)155)</name>
    <name type="common">Mycobacterium smegmatis</name>
    <dbReference type="NCBI Taxonomy" id="246196"/>
    <lineage>
        <taxon>Bacteria</taxon>
        <taxon>Bacillati</taxon>
        <taxon>Actinomycetota</taxon>
        <taxon>Actinomycetes</taxon>
        <taxon>Mycobacteriales</taxon>
        <taxon>Mycobacteriaceae</taxon>
        <taxon>Mycolicibacterium</taxon>
    </lineage>
</organism>
<dbReference type="KEGG" id="msg:MSMEI_6292"/>
<proteinExistence type="predicted"/>
<dbReference type="AlphaFoldDB" id="I7FUX3"/>
<name>I7FUX3_MYCS2</name>
<dbReference type="Gene3D" id="3.10.129.10">
    <property type="entry name" value="Hotdog Thioesterase"/>
    <property type="match status" value="2"/>
</dbReference>
<evidence type="ECO:0000259" key="3">
    <source>
        <dbReference type="Pfam" id="PF03061"/>
    </source>
</evidence>
<dbReference type="InterPro" id="IPR029069">
    <property type="entry name" value="HotDog_dom_sf"/>
</dbReference>
<evidence type="ECO:0000256" key="1">
    <source>
        <dbReference type="ARBA" id="ARBA00022801"/>
    </source>
</evidence>
<dbReference type="NCBIfam" id="TIGR00369">
    <property type="entry name" value="unchar_dom_1"/>
    <property type="match status" value="1"/>
</dbReference>
<dbReference type="InterPro" id="IPR003736">
    <property type="entry name" value="PAAI_dom"/>
</dbReference>
<reference evidence="4 5" key="2">
    <citation type="journal article" date="2009" name="Genome Res.">
        <title>Ortho-proteogenomics: multiple proteomes investigation through orthology and a new MS-based protocol.</title>
        <authorList>
            <person name="Gallien S."/>
            <person name="Perrodou E."/>
            <person name="Carapito C."/>
            <person name="Deshayes C."/>
            <person name="Reyrat J.M."/>
            <person name="Van Dorsselaer A."/>
            <person name="Poch O."/>
            <person name="Schaeffer C."/>
            <person name="Lecompte O."/>
        </authorList>
    </citation>
    <scope>NUCLEOTIDE SEQUENCE [LARGE SCALE GENOMIC DNA]</scope>
    <source>
        <strain evidence="5">ATCC 700084 / mc(2)155</strain>
    </source>
</reference>